<accession>A0A160MCD2</accession>
<dbReference type="KEGG" id="bon:A361_15915"/>
<evidence type="ECO:0000313" key="2">
    <source>
        <dbReference type="EMBL" id="AND40572.1"/>
    </source>
</evidence>
<name>A0A160MCD2_9BACI</name>
<gene>
    <name evidence="2" type="ORF">A361_15915</name>
</gene>
<evidence type="ECO:0000313" key="3">
    <source>
        <dbReference type="Proteomes" id="UP000077856"/>
    </source>
</evidence>
<proteinExistence type="predicted"/>
<organism evidence="2 3">
    <name type="scientific">Cytobacillus oceanisediminis 2691</name>
    <dbReference type="NCBI Taxonomy" id="1196031"/>
    <lineage>
        <taxon>Bacteria</taxon>
        <taxon>Bacillati</taxon>
        <taxon>Bacillota</taxon>
        <taxon>Bacilli</taxon>
        <taxon>Bacillales</taxon>
        <taxon>Bacillaceae</taxon>
        <taxon>Cytobacillus</taxon>
    </lineage>
</organism>
<dbReference type="Gene3D" id="2.60.120.10">
    <property type="entry name" value="Jelly Rolls"/>
    <property type="match status" value="1"/>
</dbReference>
<dbReference type="InterPro" id="IPR013096">
    <property type="entry name" value="Cupin_2"/>
</dbReference>
<dbReference type="Pfam" id="PF07883">
    <property type="entry name" value="Cupin_2"/>
    <property type="match status" value="1"/>
</dbReference>
<protein>
    <submittedName>
        <fullName evidence="2">Cupin</fullName>
    </submittedName>
</protein>
<dbReference type="RefSeq" id="WP_019382184.1">
    <property type="nucleotide sequence ID" value="NZ_CP015506.1"/>
</dbReference>
<dbReference type="eggNOG" id="COG1917">
    <property type="taxonomic scope" value="Bacteria"/>
</dbReference>
<dbReference type="InterPro" id="IPR014710">
    <property type="entry name" value="RmlC-like_jellyroll"/>
</dbReference>
<sequence length="111" mass="12316">MQVVTVNKIRKEDRPGITMKTIFDESIIEGGRTMMGTVSIPAGARIPIEGFGAHEQDEYGLVLKGSILTMSGGKEYRVSSGQATFIPRGEEHWAYNDGQEDCEIVWILVNR</sequence>
<reference evidence="2 3" key="1">
    <citation type="submission" date="2016-04" db="EMBL/GenBank/DDBJ databases">
        <title>Complete genome sequence of Bacillus oceanisediminis strain 2691.</title>
        <authorList>
            <person name="Jeong H."/>
            <person name="Kim H.J."/>
            <person name="Lee D.-W."/>
        </authorList>
    </citation>
    <scope>NUCLEOTIDE SEQUENCE [LARGE SCALE GENOMIC DNA]</scope>
    <source>
        <strain evidence="2 3">2691</strain>
    </source>
</reference>
<dbReference type="EMBL" id="CP015506">
    <property type="protein sequence ID" value="AND40572.1"/>
    <property type="molecule type" value="Genomic_DNA"/>
</dbReference>
<dbReference type="AlphaFoldDB" id="A0A160MCD2"/>
<dbReference type="Proteomes" id="UP000077856">
    <property type="component" value="Chromosome"/>
</dbReference>
<feature type="domain" description="Cupin type-2" evidence="1">
    <location>
        <begin position="38"/>
        <end position="107"/>
    </location>
</feature>
<dbReference type="SUPFAM" id="SSF51182">
    <property type="entry name" value="RmlC-like cupins"/>
    <property type="match status" value="1"/>
</dbReference>
<dbReference type="InterPro" id="IPR011051">
    <property type="entry name" value="RmlC_Cupin_sf"/>
</dbReference>
<dbReference type="STRING" id="1196031.A361_15915"/>
<evidence type="ECO:0000259" key="1">
    <source>
        <dbReference type="Pfam" id="PF07883"/>
    </source>
</evidence>